<dbReference type="InterPro" id="IPR037523">
    <property type="entry name" value="VOC_core"/>
</dbReference>
<dbReference type="PANTHER" id="PTHR33993:SF10">
    <property type="entry name" value="CONSERVED PROTEIN"/>
    <property type="match status" value="1"/>
</dbReference>
<dbReference type="InterPro" id="IPR052164">
    <property type="entry name" value="Anthracycline_SecMetBiosynth"/>
</dbReference>
<feature type="domain" description="VOC" evidence="1">
    <location>
        <begin position="11"/>
        <end position="124"/>
    </location>
</feature>
<feature type="domain" description="VOC" evidence="1">
    <location>
        <begin position="138"/>
        <end position="254"/>
    </location>
</feature>
<evidence type="ECO:0000313" key="2">
    <source>
        <dbReference type="EMBL" id="AEG45588.1"/>
    </source>
</evidence>
<dbReference type="RefSeq" id="WP_013839978.1">
    <property type="nucleotide sequence ID" value="NC_015588.1"/>
</dbReference>
<dbReference type="PANTHER" id="PTHR33993">
    <property type="entry name" value="GLYOXALASE-RELATED"/>
    <property type="match status" value="1"/>
</dbReference>
<keyword evidence="2" id="KW-0223">Dioxygenase</keyword>
<dbReference type="EMBL" id="CP002810">
    <property type="protein sequence ID" value="AEG45588.1"/>
    <property type="molecule type" value="Genomic_DNA"/>
</dbReference>
<dbReference type="CDD" id="cd07247">
    <property type="entry name" value="SgaA_N_like"/>
    <property type="match status" value="2"/>
</dbReference>
<dbReference type="HOGENOM" id="CLU_069623_0_0_11"/>
<dbReference type="GO" id="GO:0051213">
    <property type="term" value="F:dioxygenase activity"/>
    <property type="evidence" value="ECO:0007669"/>
    <property type="project" value="UniProtKB-KW"/>
</dbReference>
<reference evidence="2 3" key="1">
    <citation type="submission" date="2011-05" db="EMBL/GenBank/DDBJ databases">
        <title>Complete sequence of Isoptericola variabilis 225.</title>
        <authorList>
            <consortium name="US DOE Joint Genome Institute"/>
            <person name="Lucas S."/>
            <person name="Han J."/>
            <person name="Lapidus A."/>
            <person name="Cheng J.-F."/>
            <person name="Goodwin L."/>
            <person name="Pitluck S."/>
            <person name="Peters L."/>
            <person name="Mikhailova N."/>
            <person name="Zeytun A."/>
            <person name="Han C."/>
            <person name="Tapia R."/>
            <person name="Land M."/>
            <person name="Hauser L."/>
            <person name="Kyrpides N."/>
            <person name="Ivanova N."/>
            <person name="Pagani I."/>
            <person name="Siebers A."/>
            <person name="Allgaier M."/>
            <person name="Thelen M."/>
            <person name="Hugenholtz P."/>
            <person name="Gladden J."/>
            <person name="Woyke T."/>
        </authorList>
    </citation>
    <scope>NUCLEOTIDE SEQUENCE [LARGE SCALE GENOMIC DNA]</scope>
    <source>
        <strain evidence="3">225</strain>
    </source>
</reference>
<dbReference type="Proteomes" id="UP000009236">
    <property type="component" value="Chromosome"/>
</dbReference>
<keyword evidence="3" id="KW-1185">Reference proteome</keyword>
<dbReference type="SUPFAM" id="SSF54593">
    <property type="entry name" value="Glyoxalase/Bleomycin resistance protein/Dihydroxybiphenyl dioxygenase"/>
    <property type="match status" value="2"/>
</dbReference>
<accession>F6FW44</accession>
<dbReference type="Gene3D" id="3.10.180.10">
    <property type="entry name" value="2,3-Dihydroxybiphenyl 1,2-Dioxygenase, domain 1"/>
    <property type="match status" value="2"/>
</dbReference>
<dbReference type="InterPro" id="IPR029068">
    <property type="entry name" value="Glyas_Bleomycin-R_OHBP_Dase"/>
</dbReference>
<sequence>MPARGDLPEGAPAWIDLGARDLDAAVAFYTGLFGWEHMSFGEEFGNYGQFLLSGAPVAGVGPLMDETQPAAWGVYLWSTDADATAARVREHGGTVLLPPDDVPGQGRFLMTVDPTGAPVAFWQAYEHRGFGTVAEAGAPAWFELWTNDYDRAVAYYRDVAGWDAHEMPNDEGYRYTTHGEGDDSYAGIYDATSDLGEQGTPSWVVYLGSADVDASAARARELGGTVQGEPQDTPYGRMVAVQDPNGASFQLISV</sequence>
<dbReference type="eggNOG" id="COG3324">
    <property type="taxonomic scope" value="Bacteria"/>
</dbReference>
<proteinExistence type="predicted"/>
<evidence type="ECO:0000313" key="3">
    <source>
        <dbReference type="Proteomes" id="UP000009236"/>
    </source>
</evidence>
<evidence type="ECO:0000259" key="1">
    <source>
        <dbReference type="PROSITE" id="PS51819"/>
    </source>
</evidence>
<organism evidence="3">
    <name type="scientific">Isoptericola variabilis (strain 225)</name>
    <dbReference type="NCBI Taxonomy" id="743718"/>
    <lineage>
        <taxon>Bacteria</taxon>
        <taxon>Bacillati</taxon>
        <taxon>Actinomycetota</taxon>
        <taxon>Actinomycetes</taxon>
        <taxon>Micrococcales</taxon>
        <taxon>Promicromonosporaceae</taxon>
        <taxon>Isoptericola</taxon>
    </lineage>
</organism>
<dbReference type="AlphaFoldDB" id="F6FW44"/>
<gene>
    <name evidence="2" type="ordered locus">Isova_2903</name>
</gene>
<dbReference type="KEGG" id="iva:Isova_2903"/>
<name>F6FW44_ISOV2</name>
<keyword evidence="2" id="KW-0560">Oxidoreductase</keyword>
<protein>
    <submittedName>
        <fullName evidence="2">Glyoxalase/bleomycin resistance protein/dioxygenase</fullName>
    </submittedName>
</protein>
<dbReference type="PROSITE" id="PS51819">
    <property type="entry name" value="VOC"/>
    <property type="match status" value="2"/>
</dbReference>
<dbReference type="InterPro" id="IPR004360">
    <property type="entry name" value="Glyas_Fos-R_dOase_dom"/>
</dbReference>
<dbReference type="Pfam" id="PF00903">
    <property type="entry name" value="Glyoxalase"/>
    <property type="match status" value="2"/>
</dbReference>